<dbReference type="InterPro" id="IPR043504">
    <property type="entry name" value="Peptidase_S1_PA_chymotrypsin"/>
</dbReference>
<dbReference type="SMART" id="SM00020">
    <property type="entry name" value="Tryp_SPc"/>
    <property type="match status" value="1"/>
</dbReference>
<comment type="caution">
    <text evidence="4">The sequence shown here is derived from an EMBL/GenBank/DDBJ whole genome shotgun (WGS) entry which is preliminary data.</text>
</comment>
<dbReference type="PANTHER" id="PTHR24256">
    <property type="entry name" value="TRYPTASE-RELATED"/>
    <property type="match status" value="1"/>
</dbReference>
<protein>
    <recommendedName>
        <fullName evidence="3">Peptidase S1 domain-containing protein</fullName>
    </recommendedName>
</protein>
<keyword evidence="5" id="KW-1185">Reference proteome</keyword>
<evidence type="ECO:0000256" key="2">
    <source>
        <dbReference type="ARBA" id="ARBA00024195"/>
    </source>
</evidence>
<accession>A0AAV8VQQ0</accession>
<dbReference type="Proteomes" id="UP001159042">
    <property type="component" value="Unassembled WGS sequence"/>
</dbReference>
<dbReference type="FunFam" id="2.40.10.10:FF:000134">
    <property type="entry name" value="Uncharacterized protein, isoform B"/>
    <property type="match status" value="1"/>
</dbReference>
<dbReference type="GO" id="GO:0004252">
    <property type="term" value="F:serine-type endopeptidase activity"/>
    <property type="evidence" value="ECO:0007669"/>
    <property type="project" value="InterPro"/>
</dbReference>
<comment type="similarity">
    <text evidence="2">Belongs to the peptidase S1 family. CLIP subfamily.</text>
</comment>
<dbReference type="CDD" id="cd00190">
    <property type="entry name" value="Tryp_SPc"/>
    <property type="match status" value="1"/>
</dbReference>
<reference evidence="4 5" key="1">
    <citation type="journal article" date="2023" name="Insect Mol. Biol.">
        <title>Genome sequencing provides insights into the evolution of gene families encoding plant cell wall-degrading enzymes in longhorned beetles.</title>
        <authorList>
            <person name="Shin N.R."/>
            <person name="Okamura Y."/>
            <person name="Kirsch R."/>
            <person name="Pauchet Y."/>
        </authorList>
    </citation>
    <scope>NUCLEOTIDE SEQUENCE [LARGE SCALE GENOMIC DNA]</scope>
    <source>
        <strain evidence="4">EAD_L_NR</strain>
    </source>
</reference>
<dbReference type="SUPFAM" id="SSF50494">
    <property type="entry name" value="Trypsin-like serine proteases"/>
    <property type="match status" value="1"/>
</dbReference>
<organism evidence="4 5">
    <name type="scientific">Exocentrus adspersus</name>
    <dbReference type="NCBI Taxonomy" id="1586481"/>
    <lineage>
        <taxon>Eukaryota</taxon>
        <taxon>Metazoa</taxon>
        <taxon>Ecdysozoa</taxon>
        <taxon>Arthropoda</taxon>
        <taxon>Hexapoda</taxon>
        <taxon>Insecta</taxon>
        <taxon>Pterygota</taxon>
        <taxon>Neoptera</taxon>
        <taxon>Endopterygota</taxon>
        <taxon>Coleoptera</taxon>
        <taxon>Polyphaga</taxon>
        <taxon>Cucujiformia</taxon>
        <taxon>Chrysomeloidea</taxon>
        <taxon>Cerambycidae</taxon>
        <taxon>Lamiinae</taxon>
        <taxon>Acanthocinini</taxon>
        <taxon>Exocentrus</taxon>
    </lineage>
</organism>
<dbReference type="EMBL" id="JANEYG010000042">
    <property type="protein sequence ID" value="KAJ8916455.1"/>
    <property type="molecule type" value="Genomic_DNA"/>
</dbReference>
<dbReference type="InterPro" id="IPR001314">
    <property type="entry name" value="Peptidase_S1A"/>
</dbReference>
<dbReference type="AlphaFoldDB" id="A0AAV8VQQ0"/>
<dbReference type="PROSITE" id="PS50240">
    <property type="entry name" value="TRYPSIN_DOM"/>
    <property type="match status" value="1"/>
</dbReference>
<dbReference type="PRINTS" id="PR00722">
    <property type="entry name" value="CHYMOTRYPSIN"/>
</dbReference>
<dbReference type="Pfam" id="PF00089">
    <property type="entry name" value="Trypsin"/>
    <property type="match status" value="1"/>
</dbReference>
<dbReference type="InterPro" id="IPR001254">
    <property type="entry name" value="Trypsin_dom"/>
</dbReference>
<dbReference type="Gene3D" id="2.40.10.10">
    <property type="entry name" value="Trypsin-like serine proteases"/>
    <property type="match status" value="1"/>
</dbReference>
<name>A0AAV8VQQ0_9CUCU</name>
<sequence>YIARVGEHDLYDDNEGASPEDIPLVKAKIHENYSPVQFTNDIAILTLEHKPKNNTVWPICLPHEEPYRSNAFLKYRPLIAGWGALYFNGPSSSVLQVTSIPVVDNDNCKRAFANKSVIDDRIVCAGWTTGGKDACQGDSGGPLMYGKAESSNIRYYQIGVVSYGFRCAEAGYPGVYTRVTNFIDWIQRNLD</sequence>
<feature type="domain" description="Peptidase S1" evidence="3">
    <location>
        <begin position="1"/>
        <end position="191"/>
    </location>
</feature>
<dbReference type="InterPro" id="IPR033116">
    <property type="entry name" value="TRYPSIN_SER"/>
</dbReference>
<evidence type="ECO:0000256" key="1">
    <source>
        <dbReference type="ARBA" id="ARBA00023157"/>
    </source>
</evidence>
<keyword evidence="1" id="KW-1015">Disulfide bond</keyword>
<evidence type="ECO:0000313" key="5">
    <source>
        <dbReference type="Proteomes" id="UP001159042"/>
    </source>
</evidence>
<gene>
    <name evidence="4" type="ORF">NQ315_014672</name>
</gene>
<dbReference type="InterPro" id="IPR051487">
    <property type="entry name" value="Ser/Thr_Proteases_Immune/Dev"/>
</dbReference>
<proteinExistence type="inferred from homology"/>
<dbReference type="GO" id="GO:0006508">
    <property type="term" value="P:proteolysis"/>
    <property type="evidence" value="ECO:0007669"/>
    <property type="project" value="InterPro"/>
</dbReference>
<dbReference type="PROSITE" id="PS00135">
    <property type="entry name" value="TRYPSIN_SER"/>
    <property type="match status" value="1"/>
</dbReference>
<evidence type="ECO:0000259" key="3">
    <source>
        <dbReference type="PROSITE" id="PS50240"/>
    </source>
</evidence>
<dbReference type="InterPro" id="IPR009003">
    <property type="entry name" value="Peptidase_S1_PA"/>
</dbReference>
<evidence type="ECO:0000313" key="4">
    <source>
        <dbReference type="EMBL" id="KAJ8916455.1"/>
    </source>
</evidence>
<feature type="non-terminal residue" evidence="4">
    <location>
        <position position="1"/>
    </location>
</feature>